<accession>X0T8I6</accession>
<gene>
    <name evidence="1" type="ORF">S01H1_18791</name>
</gene>
<sequence length="124" mass="13713">MQLKELKKNIAEYVYMEDTGIIDISIASIIANRMKIGDPIWMMIIGESSGGKSQILRPLALTDEKFIHKVDDITENTFLTGSKGNDSFLNKIGSNGIISISDMTVLFSKNSESRGAVLSQLRMI</sequence>
<proteinExistence type="predicted"/>
<protein>
    <submittedName>
        <fullName evidence="1">Uncharacterized protein</fullName>
    </submittedName>
</protein>
<comment type="caution">
    <text evidence="1">The sequence shown here is derived from an EMBL/GenBank/DDBJ whole genome shotgun (WGS) entry which is preliminary data.</text>
</comment>
<reference evidence="1" key="1">
    <citation type="journal article" date="2014" name="Front. Microbiol.">
        <title>High frequency of phylogenetically diverse reductive dehalogenase-homologous genes in deep subseafloor sedimentary metagenomes.</title>
        <authorList>
            <person name="Kawai M."/>
            <person name="Futagami T."/>
            <person name="Toyoda A."/>
            <person name="Takaki Y."/>
            <person name="Nishi S."/>
            <person name="Hori S."/>
            <person name="Arai W."/>
            <person name="Tsubouchi T."/>
            <person name="Morono Y."/>
            <person name="Uchiyama I."/>
            <person name="Ito T."/>
            <person name="Fujiyama A."/>
            <person name="Inagaki F."/>
            <person name="Takami H."/>
        </authorList>
    </citation>
    <scope>NUCLEOTIDE SEQUENCE</scope>
    <source>
        <strain evidence="1">Expedition CK06-06</strain>
    </source>
</reference>
<dbReference type="EMBL" id="BARS01010079">
    <property type="protein sequence ID" value="GAF89504.1"/>
    <property type="molecule type" value="Genomic_DNA"/>
</dbReference>
<dbReference type="AlphaFoldDB" id="X0T8I6"/>
<organism evidence="1">
    <name type="scientific">marine sediment metagenome</name>
    <dbReference type="NCBI Taxonomy" id="412755"/>
    <lineage>
        <taxon>unclassified sequences</taxon>
        <taxon>metagenomes</taxon>
        <taxon>ecological metagenomes</taxon>
    </lineage>
</organism>
<evidence type="ECO:0000313" key="1">
    <source>
        <dbReference type="EMBL" id="GAF89504.1"/>
    </source>
</evidence>
<name>X0T8I6_9ZZZZ</name>
<feature type="non-terminal residue" evidence="1">
    <location>
        <position position="124"/>
    </location>
</feature>